<protein>
    <recommendedName>
        <fullName evidence="3">Lipoprotein</fullName>
    </recommendedName>
</protein>
<accession>A0A5C6RQY6</accession>
<comment type="caution">
    <text evidence="1">The sequence shown here is derived from an EMBL/GenBank/DDBJ whole genome shotgun (WGS) entry which is preliminary data.</text>
</comment>
<dbReference type="PROSITE" id="PS51257">
    <property type="entry name" value="PROKAR_LIPOPROTEIN"/>
    <property type="match status" value="1"/>
</dbReference>
<dbReference type="Proteomes" id="UP000321721">
    <property type="component" value="Unassembled WGS sequence"/>
</dbReference>
<sequence length="185" mass="20682">MMKIKNLTKLFVIALIGSVTLLTSCQKLIPFTNVERTKYNFDEAKLKKLQYYISKEVTLQRGESSGESQELDEDGKLIVSTSASLDNIAIDAKTPGVCVGVLPGNKLKISFDPSDDNKYLVFGDPNNRGRYEIMGAEWNNGRGKINYGDKVYYIMPGGAGAYLKFEMKKIKDYKKSSTKVKGRKV</sequence>
<organism evidence="1 2">
    <name type="scientific">Vicingus serpentipes</name>
    <dbReference type="NCBI Taxonomy" id="1926625"/>
    <lineage>
        <taxon>Bacteria</taxon>
        <taxon>Pseudomonadati</taxon>
        <taxon>Bacteroidota</taxon>
        <taxon>Flavobacteriia</taxon>
        <taxon>Flavobacteriales</taxon>
        <taxon>Vicingaceae</taxon>
        <taxon>Vicingus</taxon>
    </lineage>
</organism>
<dbReference type="EMBL" id="VOOS01000005">
    <property type="protein sequence ID" value="TXB64364.1"/>
    <property type="molecule type" value="Genomic_DNA"/>
</dbReference>
<proteinExistence type="predicted"/>
<evidence type="ECO:0000313" key="2">
    <source>
        <dbReference type="Proteomes" id="UP000321721"/>
    </source>
</evidence>
<name>A0A5C6RQY6_9FLAO</name>
<evidence type="ECO:0008006" key="3">
    <source>
        <dbReference type="Google" id="ProtNLM"/>
    </source>
</evidence>
<gene>
    <name evidence="1" type="ORF">FRY74_11270</name>
</gene>
<evidence type="ECO:0000313" key="1">
    <source>
        <dbReference type="EMBL" id="TXB64364.1"/>
    </source>
</evidence>
<reference evidence="1 2" key="1">
    <citation type="submission" date="2019-08" db="EMBL/GenBank/DDBJ databases">
        <title>Genome of Vicingus serpentipes NCIMB 15042.</title>
        <authorList>
            <person name="Bowman J.P."/>
        </authorList>
    </citation>
    <scope>NUCLEOTIDE SEQUENCE [LARGE SCALE GENOMIC DNA]</scope>
    <source>
        <strain evidence="1 2">NCIMB 15042</strain>
    </source>
</reference>
<dbReference type="AlphaFoldDB" id="A0A5C6RQY6"/>
<keyword evidence="2" id="KW-1185">Reference proteome</keyword>